<feature type="domain" description="Histidine kinase/HSP90-like ATPase" evidence="10">
    <location>
        <begin position="359"/>
        <end position="458"/>
    </location>
</feature>
<evidence type="ECO:0000256" key="4">
    <source>
        <dbReference type="ARBA" id="ARBA00022679"/>
    </source>
</evidence>
<gene>
    <name evidence="12" type="ORF">EDD28_3165</name>
</gene>
<feature type="transmembrane region" description="Helical" evidence="9">
    <location>
        <begin position="190"/>
        <end position="216"/>
    </location>
</feature>
<evidence type="ECO:0000256" key="7">
    <source>
        <dbReference type="ARBA" id="ARBA00022840"/>
    </source>
</evidence>
<keyword evidence="6 12" id="KW-0418">Kinase</keyword>
<dbReference type="AlphaFoldDB" id="A0A3N2D1W1"/>
<dbReference type="PANTHER" id="PTHR24421:SF10">
    <property type="entry name" value="NITRATE_NITRITE SENSOR PROTEIN NARQ"/>
    <property type="match status" value="1"/>
</dbReference>
<proteinExistence type="predicted"/>
<keyword evidence="3" id="KW-0597">Phosphoprotein</keyword>
<keyword evidence="8" id="KW-0902">Two-component regulatory system</keyword>
<dbReference type="GO" id="GO:0005524">
    <property type="term" value="F:ATP binding"/>
    <property type="evidence" value="ECO:0007669"/>
    <property type="project" value="UniProtKB-KW"/>
</dbReference>
<dbReference type="Gene3D" id="3.30.565.10">
    <property type="entry name" value="Histidine kinase-like ATPase, C-terminal domain"/>
    <property type="match status" value="1"/>
</dbReference>
<dbReference type="GO" id="GO:0016020">
    <property type="term" value="C:membrane"/>
    <property type="evidence" value="ECO:0007669"/>
    <property type="project" value="InterPro"/>
</dbReference>
<evidence type="ECO:0000256" key="6">
    <source>
        <dbReference type="ARBA" id="ARBA00022777"/>
    </source>
</evidence>
<keyword evidence="5" id="KW-0547">Nucleotide-binding</keyword>
<evidence type="ECO:0000256" key="9">
    <source>
        <dbReference type="SAM" id="Phobius"/>
    </source>
</evidence>
<dbReference type="EC" id="2.7.13.3" evidence="2"/>
<evidence type="ECO:0000256" key="2">
    <source>
        <dbReference type="ARBA" id="ARBA00012438"/>
    </source>
</evidence>
<keyword evidence="9" id="KW-1133">Transmembrane helix</keyword>
<dbReference type="InterPro" id="IPR050482">
    <property type="entry name" value="Sensor_HK_TwoCompSys"/>
</dbReference>
<keyword evidence="9" id="KW-0812">Transmembrane</keyword>
<evidence type="ECO:0000256" key="8">
    <source>
        <dbReference type="ARBA" id="ARBA00023012"/>
    </source>
</evidence>
<evidence type="ECO:0000313" key="13">
    <source>
        <dbReference type="Proteomes" id="UP000275356"/>
    </source>
</evidence>
<sequence>MPEMTTTGDAPAGELAVPRWLARAWSSLVRDPLGGLAWVLAVGAAAVTLSRAVPSGVVTCDQDACGPPLAIPYPLDASAAVAELLGPTASEVLVGVWNPLGLVLGLVGLVLAARGSRWSILAAAVPLLSVVVLGQLVLAHVVALAGVCVVLAVRDWLGALVAGALALFALLLVAPWLPTVSAATWGPYPLAFGTVVMIALLTVAAAALAAALGAWWRSVEATRAAGRALRHAVAAEVDAAELEARTLERARLARDLHDVVAHHLSLVAVRAESAPYAYPGLDPAARDVLAAVAEDARSALTELRQVLAVLQRVEGEDAPREPQVGADDVDGLVAGARDAGQDVLDTGAWGRVDDAEGYALYRCVQEALTNARRHAPGSPVRIRRGRVGRELLLEVTNALVDAAAQADPADPMAADHPREARPGRGLAGMRERVESLGGTLGHGPAEQRGVTVFRLVVELPVDRDDAEPAS</sequence>
<dbReference type="PANTHER" id="PTHR24421">
    <property type="entry name" value="NITRATE/NITRITE SENSOR PROTEIN NARX-RELATED"/>
    <property type="match status" value="1"/>
</dbReference>
<name>A0A3N2D1W1_9MICO</name>
<dbReference type="RefSeq" id="WP_123740654.1">
    <property type="nucleotide sequence ID" value="NZ_RKHQ01000002.1"/>
</dbReference>
<keyword evidence="4" id="KW-0808">Transferase</keyword>
<feature type="transmembrane region" description="Helical" evidence="9">
    <location>
        <begin position="92"/>
        <end position="113"/>
    </location>
</feature>
<evidence type="ECO:0000259" key="10">
    <source>
        <dbReference type="Pfam" id="PF02518"/>
    </source>
</evidence>
<evidence type="ECO:0000256" key="1">
    <source>
        <dbReference type="ARBA" id="ARBA00000085"/>
    </source>
</evidence>
<dbReference type="InterPro" id="IPR003594">
    <property type="entry name" value="HATPase_dom"/>
</dbReference>
<evidence type="ECO:0000256" key="5">
    <source>
        <dbReference type="ARBA" id="ARBA00022741"/>
    </source>
</evidence>
<organism evidence="12 13">
    <name type="scientific">Salana multivorans</name>
    <dbReference type="NCBI Taxonomy" id="120377"/>
    <lineage>
        <taxon>Bacteria</taxon>
        <taxon>Bacillati</taxon>
        <taxon>Actinomycetota</taxon>
        <taxon>Actinomycetes</taxon>
        <taxon>Micrococcales</taxon>
        <taxon>Beutenbergiaceae</taxon>
        <taxon>Salana</taxon>
    </lineage>
</organism>
<keyword evidence="7" id="KW-0067">ATP-binding</keyword>
<dbReference type="OrthoDB" id="227596at2"/>
<dbReference type="SUPFAM" id="SSF55874">
    <property type="entry name" value="ATPase domain of HSP90 chaperone/DNA topoisomerase II/histidine kinase"/>
    <property type="match status" value="1"/>
</dbReference>
<feature type="transmembrane region" description="Helical" evidence="9">
    <location>
        <begin position="159"/>
        <end position="178"/>
    </location>
</feature>
<comment type="catalytic activity">
    <reaction evidence="1">
        <text>ATP + protein L-histidine = ADP + protein N-phospho-L-histidine.</text>
        <dbReference type="EC" id="2.7.13.3"/>
    </reaction>
</comment>
<dbReference type="GO" id="GO:0046983">
    <property type="term" value="F:protein dimerization activity"/>
    <property type="evidence" value="ECO:0007669"/>
    <property type="project" value="InterPro"/>
</dbReference>
<dbReference type="Pfam" id="PF07730">
    <property type="entry name" value="HisKA_3"/>
    <property type="match status" value="1"/>
</dbReference>
<reference evidence="12 13" key="1">
    <citation type="submission" date="2018-11" db="EMBL/GenBank/DDBJ databases">
        <title>Sequencing the genomes of 1000 actinobacteria strains.</title>
        <authorList>
            <person name="Klenk H.-P."/>
        </authorList>
    </citation>
    <scope>NUCLEOTIDE SEQUENCE [LARGE SCALE GENOMIC DNA]</scope>
    <source>
        <strain evidence="12 13">DSM 13521</strain>
    </source>
</reference>
<dbReference type="EMBL" id="RKHQ01000002">
    <property type="protein sequence ID" value="ROR93743.1"/>
    <property type="molecule type" value="Genomic_DNA"/>
</dbReference>
<comment type="caution">
    <text evidence="12">The sequence shown here is derived from an EMBL/GenBank/DDBJ whole genome shotgun (WGS) entry which is preliminary data.</text>
</comment>
<protein>
    <recommendedName>
        <fullName evidence="2">histidine kinase</fullName>
        <ecNumber evidence="2">2.7.13.3</ecNumber>
    </recommendedName>
</protein>
<feature type="domain" description="Signal transduction histidine kinase subgroup 3 dimerisation and phosphoacceptor" evidence="11">
    <location>
        <begin position="248"/>
        <end position="312"/>
    </location>
</feature>
<evidence type="ECO:0000313" key="12">
    <source>
        <dbReference type="EMBL" id="ROR93743.1"/>
    </source>
</evidence>
<evidence type="ECO:0000256" key="3">
    <source>
        <dbReference type="ARBA" id="ARBA00022553"/>
    </source>
</evidence>
<dbReference type="InterPro" id="IPR011712">
    <property type="entry name" value="Sig_transdc_His_kin_sub3_dim/P"/>
</dbReference>
<accession>A0A3N2D1W1</accession>
<dbReference type="GO" id="GO:0000155">
    <property type="term" value="F:phosphorelay sensor kinase activity"/>
    <property type="evidence" value="ECO:0007669"/>
    <property type="project" value="InterPro"/>
</dbReference>
<dbReference type="Proteomes" id="UP000275356">
    <property type="component" value="Unassembled WGS sequence"/>
</dbReference>
<dbReference type="CDD" id="cd16917">
    <property type="entry name" value="HATPase_UhpB-NarQ-NarX-like"/>
    <property type="match status" value="1"/>
</dbReference>
<evidence type="ECO:0000259" key="11">
    <source>
        <dbReference type="Pfam" id="PF07730"/>
    </source>
</evidence>
<feature type="transmembrane region" description="Helical" evidence="9">
    <location>
        <begin position="120"/>
        <end position="153"/>
    </location>
</feature>
<dbReference type="Pfam" id="PF02518">
    <property type="entry name" value="HATPase_c"/>
    <property type="match status" value="1"/>
</dbReference>
<dbReference type="Gene3D" id="1.20.5.1930">
    <property type="match status" value="1"/>
</dbReference>
<keyword evidence="9" id="KW-0472">Membrane</keyword>
<keyword evidence="13" id="KW-1185">Reference proteome</keyword>
<dbReference type="InterPro" id="IPR036890">
    <property type="entry name" value="HATPase_C_sf"/>
</dbReference>